<gene>
    <name evidence="2" type="ORF">DYU11_13110</name>
</gene>
<dbReference type="SMART" id="SM00849">
    <property type="entry name" value="Lactamase_B"/>
    <property type="match status" value="1"/>
</dbReference>
<dbReference type="Pfam" id="PF00753">
    <property type="entry name" value="Lactamase_B"/>
    <property type="match status" value="1"/>
</dbReference>
<dbReference type="GO" id="GO:0016787">
    <property type="term" value="F:hydrolase activity"/>
    <property type="evidence" value="ECO:0007669"/>
    <property type="project" value="UniProtKB-KW"/>
</dbReference>
<dbReference type="PANTHER" id="PTHR42951">
    <property type="entry name" value="METALLO-BETA-LACTAMASE DOMAIN-CONTAINING"/>
    <property type="match status" value="1"/>
</dbReference>
<dbReference type="EMBL" id="QXED01000003">
    <property type="protein sequence ID" value="RIV23898.1"/>
    <property type="molecule type" value="Genomic_DNA"/>
</dbReference>
<dbReference type="InterPro" id="IPR050855">
    <property type="entry name" value="NDM-1-like"/>
</dbReference>
<dbReference type="PANTHER" id="PTHR42951:SF15">
    <property type="entry name" value="METALLO-BETA-LACTAMASE SUPERFAMILY PROTEIN"/>
    <property type="match status" value="1"/>
</dbReference>
<evidence type="ECO:0000313" key="3">
    <source>
        <dbReference type="Proteomes" id="UP000283523"/>
    </source>
</evidence>
<feature type="domain" description="Metallo-beta-lactamase" evidence="1">
    <location>
        <begin position="20"/>
        <end position="225"/>
    </location>
</feature>
<comment type="caution">
    <text evidence="2">The sequence shown here is derived from an EMBL/GenBank/DDBJ whole genome shotgun (WGS) entry which is preliminary data.</text>
</comment>
<organism evidence="2 3">
    <name type="scientific">Fibrisoma montanum</name>
    <dbReference type="NCBI Taxonomy" id="2305895"/>
    <lineage>
        <taxon>Bacteria</taxon>
        <taxon>Pseudomonadati</taxon>
        <taxon>Bacteroidota</taxon>
        <taxon>Cytophagia</taxon>
        <taxon>Cytophagales</taxon>
        <taxon>Spirosomataceae</taxon>
        <taxon>Fibrisoma</taxon>
    </lineage>
</organism>
<dbReference type="CDD" id="cd07721">
    <property type="entry name" value="yflN-like_MBL-fold"/>
    <property type="match status" value="1"/>
</dbReference>
<dbReference type="OrthoDB" id="9802248at2"/>
<dbReference type="Proteomes" id="UP000283523">
    <property type="component" value="Unassembled WGS sequence"/>
</dbReference>
<evidence type="ECO:0000313" key="2">
    <source>
        <dbReference type="EMBL" id="RIV23898.1"/>
    </source>
</evidence>
<dbReference type="InterPro" id="IPR001279">
    <property type="entry name" value="Metallo-B-lactamas"/>
</dbReference>
<dbReference type="InterPro" id="IPR036866">
    <property type="entry name" value="RibonucZ/Hydroxyglut_hydro"/>
</dbReference>
<dbReference type="RefSeq" id="WP_119668114.1">
    <property type="nucleotide sequence ID" value="NZ_QXED01000003.1"/>
</dbReference>
<name>A0A418MBZ9_9BACT</name>
<dbReference type="Gene3D" id="3.60.15.10">
    <property type="entry name" value="Ribonuclease Z/Hydroxyacylglutathione hydrolase-like"/>
    <property type="match status" value="1"/>
</dbReference>
<dbReference type="AlphaFoldDB" id="A0A418MBZ9"/>
<reference evidence="2 3" key="1">
    <citation type="submission" date="2018-08" db="EMBL/GenBank/DDBJ databases">
        <title>Fibrisoma montanum sp. nov., isolated from Danxia mountain soil.</title>
        <authorList>
            <person name="Huang Y."/>
        </authorList>
    </citation>
    <scope>NUCLEOTIDE SEQUENCE [LARGE SCALE GENOMIC DNA]</scope>
    <source>
        <strain evidence="2 3">HYT19</strain>
    </source>
</reference>
<protein>
    <submittedName>
        <fullName evidence="2">MBL fold metallo-hydrolase</fullName>
    </submittedName>
</protein>
<dbReference type="SUPFAM" id="SSF56281">
    <property type="entry name" value="Metallo-hydrolase/oxidoreductase"/>
    <property type="match status" value="1"/>
</dbReference>
<accession>A0A418MBZ9</accession>
<sequence length="245" mass="26898">MNMTWHCLDVPFTFNGINDTLHPVILRNQRETLVIDCGYAGFMPRFETAANRHGLSLADLTGVIISHHDIDHVGGLYELKQQYPSLKVYASPVEAASITGQVKSARLLQAENLFPSLPDDQKPGALAFQQRLSSIRPVHVDAMLSSGDQSAIWDDVQIIDTPGHTPGHISVYLPSSRTLIACDALVVENGAFNLANPHFAIDLKQAVDSVRTLQSLTIDRVICYHGGLMEGAVQQKLAELLSRYT</sequence>
<keyword evidence="3" id="KW-1185">Reference proteome</keyword>
<proteinExistence type="predicted"/>
<keyword evidence="2" id="KW-0378">Hydrolase</keyword>
<evidence type="ECO:0000259" key="1">
    <source>
        <dbReference type="SMART" id="SM00849"/>
    </source>
</evidence>